<dbReference type="InterPro" id="IPR016286">
    <property type="entry name" value="FUC_metazoa-typ"/>
</dbReference>
<dbReference type="Gene3D" id="2.60.40.1180">
    <property type="entry name" value="Golgi alpha-mannosidase II"/>
    <property type="match status" value="1"/>
</dbReference>
<gene>
    <name evidence="8" type="ORF">DFR58_10771</name>
</gene>
<evidence type="ECO:0000313" key="8">
    <source>
        <dbReference type="EMBL" id="RCX17525.1"/>
    </source>
</evidence>
<keyword evidence="6" id="KW-0326">Glycosidase</keyword>
<evidence type="ECO:0000259" key="7">
    <source>
        <dbReference type="Pfam" id="PF01120"/>
    </source>
</evidence>
<evidence type="ECO:0000256" key="2">
    <source>
        <dbReference type="ARBA" id="ARBA00007951"/>
    </source>
</evidence>
<evidence type="ECO:0000256" key="5">
    <source>
        <dbReference type="ARBA" id="ARBA00022801"/>
    </source>
</evidence>
<dbReference type="OrthoDB" id="107551at2"/>
<dbReference type="EC" id="3.2.1.51" evidence="3"/>
<comment type="function">
    <text evidence="1">Alpha-L-fucosidase is responsible for hydrolyzing the alpha-1,6-linked fucose joined to the reducing-end N-acetylglucosamine of the carbohydrate moieties of glycoproteins.</text>
</comment>
<organism evidence="8 9">
    <name type="scientific">Anaerobacterium chartisolvens</name>
    <dbReference type="NCBI Taxonomy" id="1297424"/>
    <lineage>
        <taxon>Bacteria</taxon>
        <taxon>Bacillati</taxon>
        <taxon>Bacillota</taxon>
        <taxon>Clostridia</taxon>
        <taxon>Eubacteriales</taxon>
        <taxon>Oscillospiraceae</taxon>
        <taxon>Anaerobacterium</taxon>
    </lineage>
</organism>
<accession>A0A369B889</accession>
<feature type="domain" description="Glycoside hydrolase family 29 N-terminal" evidence="7">
    <location>
        <begin position="5"/>
        <end position="314"/>
    </location>
</feature>
<sequence>MINAGKNMDWWRKARFGMFIHWGLYSLAGGWWEGREVPFPSEWIMKNGKIPLKDYKKQAGLFNPIKFDAREWVKIAKQTGMKYIVVTAKHHDGFAMYHTKVSPYNIADATPFGRDPIRELAEACRAEGVVFCIYYSQMQDWEHPDGAGNTWDFPDEDKKDFGRYIEERVKPQLHELLTNYGPVGIMWFDTPYEMPKKYCEEIADFVRGIQPQCLINSRIGYGLGDYRSMGDNSIPVASYPHDWETPMTLNDSWGFKEGDDNWKLPETLLRMLVDINGNGGNFLLNVGPDALGVIPDRCVKILKTLGDWLKVNGESIYETTPAPDFPYVLNWGGFTARENRLYMHVFQWPESPYEILVYTFKTKVKNAYFLSDKSKTPIKVLQTYESGRDEYRMRVLLPEKPIDSLDTVIVLELEGKPEIYHN</sequence>
<keyword evidence="4" id="KW-0732">Signal</keyword>
<dbReference type="InterPro" id="IPR013780">
    <property type="entry name" value="Glyco_hydro_b"/>
</dbReference>
<evidence type="ECO:0000256" key="6">
    <source>
        <dbReference type="ARBA" id="ARBA00023295"/>
    </source>
</evidence>
<evidence type="ECO:0000313" key="9">
    <source>
        <dbReference type="Proteomes" id="UP000253034"/>
    </source>
</evidence>
<keyword evidence="9" id="KW-1185">Reference proteome</keyword>
<dbReference type="EMBL" id="QPJT01000007">
    <property type="protein sequence ID" value="RCX17525.1"/>
    <property type="molecule type" value="Genomic_DNA"/>
</dbReference>
<dbReference type="Pfam" id="PF01120">
    <property type="entry name" value="Alpha_L_fucos"/>
    <property type="match status" value="1"/>
</dbReference>
<dbReference type="GO" id="GO:0016139">
    <property type="term" value="P:glycoside catabolic process"/>
    <property type="evidence" value="ECO:0007669"/>
    <property type="project" value="TreeGrafter"/>
</dbReference>
<evidence type="ECO:0000256" key="3">
    <source>
        <dbReference type="ARBA" id="ARBA00012662"/>
    </source>
</evidence>
<proteinExistence type="inferred from homology"/>
<dbReference type="Gene3D" id="3.20.20.80">
    <property type="entry name" value="Glycosidases"/>
    <property type="match status" value="1"/>
</dbReference>
<dbReference type="GO" id="GO:0006004">
    <property type="term" value="P:fucose metabolic process"/>
    <property type="evidence" value="ECO:0007669"/>
    <property type="project" value="InterPro"/>
</dbReference>
<dbReference type="GO" id="GO:0004560">
    <property type="term" value="F:alpha-L-fucosidase activity"/>
    <property type="evidence" value="ECO:0007669"/>
    <property type="project" value="InterPro"/>
</dbReference>
<comment type="caution">
    <text evidence="8">The sequence shown here is derived from an EMBL/GenBank/DDBJ whole genome shotgun (WGS) entry which is preliminary data.</text>
</comment>
<evidence type="ECO:0000256" key="4">
    <source>
        <dbReference type="ARBA" id="ARBA00022729"/>
    </source>
</evidence>
<dbReference type="AlphaFoldDB" id="A0A369B889"/>
<dbReference type="InterPro" id="IPR017853">
    <property type="entry name" value="GH"/>
</dbReference>
<dbReference type="SMART" id="SM00812">
    <property type="entry name" value="Alpha_L_fucos"/>
    <property type="match status" value="1"/>
</dbReference>
<protein>
    <recommendedName>
        <fullName evidence="3">alpha-L-fucosidase</fullName>
        <ecNumber evidence="3">3.2.1.51</ecNumber>
    </recommendedName>
</protein>
<reference evidence="8 9" key="1">
    <citation type="submission" date="2018-07" db="EMBL/GenBank/DDBJ databases">
        <title>Genomic Encyclopedia of Type Strains, Phase IV (KMG-IV): sequencing the most valuable type-strain genomes for metagenomic binning, comparative biology and taxonomic classification.</title>
        <authorList>
            <person name="Goeker M."/>
        </authorList>
    </citation>
    <scope>NUCLEOTIDE SEQUENCE [LARGE SCALE GENOMIC DNA]</scope>
    <source>
        <strain evidence="8 9">DSM 27016</strain>
    </source>
</reference>
<keyword evidence="5" id="KW-0378">Hydrolase</keyword>
<dbReference type="SUPFAM" id="SSF51445">
    <property type="entry name" value="(Trans)glycosidases"/>
    <property type="match status" value="1"/>
</dbReference>
<dbReference type="PANTHER" id="PTHR10030:SF37">
    <property type="entry name" value="ALPHA-L-FUCOSIDASE-RELATED"/>
    <property type="match status" value="1"/>
</dbReference>
<dbReference type="Proteomes" id="UP000253034">
    <property type="component" value="Unassembled WGS sequence"/>
</dbReference>
<name>A0A369B889_9FIRM</name>
<comment type="similarity">
    <text evidence="2">Belongs to the glycosyl hydrolase 29 family.</text>
</comment>
<dbReference type="InterPro" id="IPR057739">
    <property type="entry name" value="Glyco_hydro_29_N"/>
</dbReference>
<dbReference type="PRINTS" id="PR00741">
    <property type="entry name" value="GLHYDRLASE29"/>
</dbReference>
<dbReference type="PANTHER" id="PTHR10030">
    <property type="entry name" value="ALPHA-L-FUCOSIDASE"/>
    <property type="match status" value="1"/>
</dbReference>
<evidence type="ECO:0000256" key="1">
    <source>
        <dbReference type="ARBA" id="ARBA00004071"/>
    </source>
</evidence>
<dbReference type="RefSeq" id="WP_114297243.1">
    <property type="nucleotide sequence ID" value="NZ_QPJT01000007.1"/>
</dbReference>
<dbReference type="InterPro" id="IPR000933">
    <property type="entry name" value="Glyco_hydro_29"/>
</dbReference>
<dbReference type="GO" id="GO:0005764">
    <property type="term" value="C:lysosome"/>
    <property type="evidence" value="ECO:0007669"/>
    <property type="project" value="TreeGrafter"/>
</dbReference>
<dbReference type="PIRSF" id="PIRSF001092">
    <property type="entry name" value="Alpha-L-fucosidase"/>
    <property type="match status" value="1"/>
</dbReference>